<sequence>MNMTDLIKEAYIDPIRSVMVVDDEYPTLSKLILGQDTSEPHDKNRLHDVVQVCRLPENNWMLDVHDGQFTGTGDVDNLHHSDLLILDYHLEGTGDDGKGLKSLSVLSTLAKKEHFNLVIVHTKGYADIGGDEGYRAVFKDIVFHLQQEKTFLELPEKLLTQVINAIDFWDEEQSGILESLIDSVADLDYLKLLALNCSPMKIETEKNELLGLKVIYDSRPMGEDEILDRLNFKLLLWYILIQKGNKLRDEFGFEYFGDLQWSYDNTSLWVKAGNLFVVVVVGKGTSTAELPIKLLGALEHWCPHPHRMLLAKLRHKLDEHGFSFASDMLDKKHVQAGWLRELLKCQPHELEGKSWLTAQNHLEEFSSRYKGDLSRFLADTVRSLTDSGRDLKEIEQQYSKSDVLENEYDIFKSVNAFNNAIFFDGWHLTTGHILSDISKNLYLVVTPACDLVPGRSKHKKIDIVVQRLYPISSALKKDSDTTKLKEEDLFNRCKELVNSKQLVFLSIDGVVDVYASTSKPFNNANPSLMSLAIANDGILNAENKVLAYNLNLSLTPPQVRSCEYEIVGQLRYEYALHHSKTSGEHVSRIGLDYHG</sequence>
<dbReference type="InterPro" id="IPR043834">
    <property type="entry name" value="REC"/>
</dbReference>
<evidence type="ECO:0000313" key="2">
    <source>
        <dbReference type="EMBL" id="CAQ81259.1"/>
    </source>
</evidence>
<protein>
    <recommendedName>
        <fullName evidence="1">Response receiver domain-containing protein</fullName>
    </recommendedName>
</protein>
<evidence type="ECO:0000259" key="1">
    <source>
        <dbReference type="Pfam" id="PF19192"/>
    </source>
</evidence>
<gene>
    <name evidence="2" type="ordered locus">VSAL_II0505</name>
</gene>
<dbReference type="RefSeq" id="WP_012551835.1">
    <property type="nucleotide sequence ID" value="NC_011313.1"/>
</dbReference>
<dbReference type="AlphaFoldDB" id="B6ERC6"/>
<dbReference type="eggNOG" id="ENOG5030MCN">
    <property type="taxonomic scope" value="Bacteria"/>
</dbReference>
<accession>B6ERC6</accession>
<evidence type="ECO:0000313" key="3">
    <source>
        <dbReference type="Proteomes" id="UP000001730"/>
    </source>
</evidence>
<dbReference type="Pfam" id="PF19192">
    <property type="entry name" value="Response_reg_2"/>
    <property type="match status" value="1"/>
</dbReference>
<dbReference type="KEGG" id="vsa:VSAL_II0505"/>
<keyword evidence="3" id="KW-1185">Reference proteome</keyword>
<name>B6ERC6_ALISL</name>
<reference evidence="2 3" key="1">
    <citation type="journal article" date="2008" name="BMC Genomics">
        <title>The genome sequence of the fish pathogen Aliivibrio salmonicida strain LFI1238 shows extensive evidence of gene decay.</title>
        <authorList>
            <person name="Hjerde E."/>
            <person name="Lorentzen M.S."/>
            <person name="Holden M.T."/>
            <person name="Seeger K."/>
            <person name="Paulsen S."/>
            <person name="Bason N."/>
            <person name="Churcher C."/>
            <person name="Harris D."/>
            <person name="Norbertczak H."/>
            <person name="Quail M.A."/>
            <person name="Sanders S."/>
            <person name="Thurston S."/>
            <person name="Parkhill J."/>
            <person name="Willassen N.P."/>
            <person name="Thomson N.R."/>
        </authorList>
    </citation>
    <scope>NUCLEOTIDE SEQUENCE [LARGE SCALE GENOMIC DNA]</scope>
    <source>
        <strain evidence="2 3">LFI1238</strain>
    </source>
</reference>
<proteinExistence type="predicted"/>
<dbReference type="EMBL" id="FM178380">
    <property type="protein sequence ID" value="CAQ81259.1"/>
    <property type="molecule type" value="Genomic_DNA"/>
</dbReference>
<feature type="domain" description="Response receiver" evidence="1">
    <location>
        <begin position="15"/>
        <end position="123"/>
    </location>
</feature>
<dbReference type="HOGENOM" id="CLU_032036_0_0_6"/>
<dbReference type="Proteomes" id="UP000001730">
    <property type="component" value="Chromosome 2"/>
</dbReference>
<organism evidence="2 3">
    <name type="scientific">Aliivibrio salmonicida (strain LFI1238)</name>
    <name type="common">Vibrio salmonicida (strain LFI1238)</name>
    <dbReference type="NCBI Taxonomy" id="316275"/>
    <lineage>
        <taxon>Bacteria</taxon>
        <taxon>Pseudomonadati</taxon>
        <taxon>Pseudomonadota</taxon>
        <taxon>Gammaproteobacteria</taxon>
        <taxon>Vibrionales</taxon>
        <taxon>Vibrionaceae</taxon>
        <taxon>Aliivibrio</taxon>
    </lineage>
</organism>